<evidence type="ECO:0000313" key="2">
    <source>
        <dbReference type="EMBL" id="KAJ7619363.1"/>
    </source>
</evidence>
<comment type="caution">
    <text evidence="2">The sequence shown here is derived from an EMBL/GenBank/DDBJ whole genome shotgun (WGS) entry which is preliminary data.</text>
</comment>
<evidence type="ECO:0000259" key="1">
    <source>
        <dbReference type="PROSITE" id="PS50097"/>
    </source>
</evidence>
<gene>
    <name evidence="2" type="ORF">FB45DRAFT_839780</name>
</gene>
<dbReference type="Gene3D" id="3.30.710.10">
    <property type="entry name" value="Potassium Channel Kv1.1, Chain A"/>
    <property type="match status" value="1"/>
</dbReference>
<dbReference type="InterPro" id="IPR011333">
    <property type="entry name" value="SKP1/BTB/POZ_sf"/>
</dbReference>
<dbReference type="PROSITE" id="PS50097">
    <property type="entry name" value="BTB"/>
    <property type="match status" value="1"/>
</dbReference>
<name>A0AAD7FHM0_9AGAR</name>
<dbReference type="SUPFAM" id="SSF54695">
    <property type="entry name" value="POZ domain"/>
    <property type="match status" value="1"/>
</dbReference>
<dbReference type="AlphaFoldDB" id="A0AAD7FHM0"/>
<accession>A0AAD7FHM0</accession>
<evidence type="ECO:0000313" key="3">
    <source>
        <dbReference type="Proteomes" id="UP001221142"/>
    </source>
</evidence>
<dbReference type="InterPro" id="IPR000210">
    <property type="entry name" value="BTB/POZ_dom"/>
</dbReference>
<sequence length="233" mass="26009">MSNTMQGVKQSKNYWLTGGDVHLIVEDCEFCVHRYFFVRDSAKFRELLTPAEPASAPAANGKSAPAPAALPASTHLTAIKLPNVTTKEFETFLWVFYNPTYSLYDASVSDWTTILRLGKRWEFVEVEKLAIRELEKLPMPVVDRIVLYLQYSAASEEHFIPHYATLCKRGHPLSLEESNELGMNTVVLINQVLHALHAPASSVSTDPLVVRIVTYIKGAAGTSTQKRLLKMAS</sequence>
<feature type="domain" description="BTB" evidence="1">
    <location>
        <begin position="19"/>
        <end position="105"/>
    </location>
</feature>
<organism evidence="2 3">
    <name type="scientific">Roridomyces roridus</name>
    <dbReference type="NCBI Taxonomy" id="1738132"/>
    <lineage>
        <taxon>Eukaryota</taxon>
        <taxon>Fungi</taxon>
        <taxon>Dikarya</taxon>
        <taxon>Basidiomycota</taxon>
        <taxon>Agaricomycotina</taxon>
        <taxon>Agaricomycetes</taxon>
        <taxon>Agaricomycetidae</taxon>
        <taxon>Agaricales</taxon>
        <taxon>Marasmiineae</taxon>
        <taxon>Mycenaceae</taxon>
        <taxon>Roridomyces</taxon>
    </lineage>
</organism>
<dbReference type="Proteomes" id="UP001221142">
    <property type="component" value="Unassembled WGS sequence"/>
</dbReference>
<keyword evidence="3" id="KW-1185">Reference proteome</keyword>
<protein>
    <recommendedName>
        <fullName evidence="1">BTB domain-containing protein</fullName>
    </recommendedName>
</protein>
<dbReference type="EMBL" id="JARKIF010000018">
    <property type="protein sequence ID" value="KAJ7619363.1"/>
    <property type="molecule type" value="Genomic_DNA"/>
</dbReference>
<proteinExistence type="predicted"/>
<reference evidence="2" key="1">
    <citation type="submission" date="2023-03" db="EMBL/GenBank/DDBJ databases">
        <title>Massive genome expansion in bonnet fungi (Mycena s.s.) driven by repeated elements and novel gene families across ecological guilds.</title>
        <authorList>
            <consortium name="Lawrence Berkeley National Laboratory"/>
            <person name="Harder C.B."/>
            <person name="Miyauchi S."/>
            <person name="Viragh M."/>
            <person name="Kuo A."/>
            <person name="Thoen E."/>
            <person name="Andreopoulos B."/>
            <person name="Lu D."/>
            <person name="Skrede I."/>
            <person name="Drula E."/>
            <person name="Henrissat B."/>
            <person name="Morin E."/>
            <person name="Kohler A."/>
            <person name="Barry K."/>
            <person name="LaButti K."/>
            <person name="Morin E."/>
            <person name="Salamov A."/>
            <person name="Lipzen A."/>
            <person name="Mereny Z."/>
            <person name="Hegedus B."/>
            <person name="Baldrian P."/>
            <person name="Stursova M."/>
            <person name="Weitz H."/>
            <person name="Taylor A."/>
            <person name="Grigoriev I.V."/>
            <person name="Nagy L.G."/>
            <person name="Martin F."/>
            <person name="Kauserud H."/>
        </authorList>
    </citation>
    <scope>NUCLEOTIDE SEQUENCE</scope>
    <source>
        <strain evidence="2">9284</strain>
    </source>
</reference>